<name>A0ABT9E6P5_9PROT</name>
<dbReference type="RefSeq" id="WP_305106718.1">
    <property type="nucleotide sequence ID" value="NZ_JAUTWS010000036.1"/>
</dbReference>
<gene>
    <name evidence="1" type="ORF">Q7A36_26175</name>
</gene>
<evidence type="ECO:0008006" key="3">
    <source>
        <dbReference type="Google" id="ProtNLM"/>
    </source>
</evidence>
<organism evidence="1 2">
    <name type="scientific">Paracraurococcus lichenis</name>
    <dbReference type="NCBI Taxonomy" id="3064888"/>
    <lineage>
        <taxon>Bacteria</taxon>
        <taxon>Pseudomonadati</taxon>
        <taxon>Pseudomonadota</taxon>
        <taxon>Alphaproteobacteria</taxon>
        <taxon>Acetobacterales</taxon>
        <taxon>Roseomonadaceae</taxon>
        <taxon>Paracraurococcus</taxon>
    </lineage>
</organism>
<reference evidence="1 2" key="1">
    <citation type="submission" date="2023-08" db="EMBL/GenBank/DDBJ databases">
        <title>The draft genome sequence of Paracraurococcus sp. LOR1-02.</title>
        <authorList>
            <person name="Kingkaew E."/>
            <person name="Tanasupawat S."/>
        </authorList>
    </citation>
    <scope>NUCLEOTIDE SEQUENCE [LARGE SCALE GENOMIC DNA]</scope>
    <source>
        <strain evidence="1 2">LOR1-02</strain>
    </source>
</reference>
<comment type="caution">
    <text evidence="1">The sequence shown here is derived from an EMBL/GenBank/DDBJ whole genome shotgun (WGS) entry which is preliminary data.</text>
</comment>
<dbReference type="EMBL" id="JAUTWS010000036">
    <property type="protein sequence ID" value="MDO9711862.1"/>
    <property type="molecule type" value="Genomic_DNA"/>
</dbReference>
<sequence>MRKVQNLGDHRNKGRCVHCGAAQETVDHNPSRVFLDTPLPPDIPASPACTSCNNGFSADEAYTACLIECAATVSCEPDGVERPKIAALLRRDPALRALMSAARRDGPEGPLWQFDQERISRIIVKLARGHAAFEMNEPQTQEPARVTFVPLVSLTEEQLASFEDDLPEMGFYPEIASRAFNRIGVADGKIVFPGWLTVQEGRYRYAVRQAPGMWVRMVIREYLACEVIWG</sequence>
<keyword evidence="2" id="KW-1185">Reference proteome</keyword>
<protein>
    <recommendedName>
        <fullName evidence="3">HNH endonuclease</fullName>
    </recommendedName>
</protein>
<dbReference type="Proteomes" id="UP001243009">
    <property type="component" value="Unassembled WGS sequence"/>
</dbReference>
<accession>A0ABT9E6P5</accession>
<evidence type="ECO:0000313" key="1">
    <source>
        <dbReference type="EMBL" id="MDO9711862.1"/>
    </source>
</evidence>
<evidence type="ECO:0000313" key="2">
    <source>
        <dbReference type="Proteomes" id="UP001243009"/>
    </source>
</evidence>
<proteinExistence type="predicted"/>